<evidence type="ECO:0000256" key="4">
    <source>
        <dbReference type="ARBA" id="ARBA00023002"/>
    </source>
</evidence>
<dbReference type="SUPFAM" id="SSF52413">
    <property type="entry name" value="UDP-glucose/GDP-mannose dehydrogenase C-terminal domain"/>
    <property type="match status" value="1"/>
</dbReference>
<dbReference type="Pfam" id="PF03721">
    <property type="entry name" value="UDPG_MGDP_dh_N"/>
    <property type="match status" value="1"/>
</dbReference>
<keyword evidence="13" id="KW-1185">Reference proteome</keyword>
<protein>
    <recommendedName>
        <fullName evidence="3 7">UDP-glucose 6-dehydrogenase</fullName>
        <ecNumber evidence="3 7">1.1.1.22</ecNumber>
    </recommendedName>
</protein>
<evidence type="ECO:0000256" key="3">
    <source>
        <dbReference type="ARBA" id="ARBA00012954"/>
    </source>
</evidence>
<feature type="binding site" evidence="9">
    <location>
        <position position="318"/>
    </location>
    <ligand>
        <name>substrate</name>
    </ligand>
</feature>
<feature type="binding site" evidence="9">
    <location>
        <position position="202"/>
    </location>
    <ligand>
        <name>substrate</name>
    </ligand>
</feature>
<dbReference type="Gene3D" id="1.20.5.100">
    <property type="entry name" value="Cytochrome c1, transmembrane anchor, C-terminal"/>
    <property type="match status" value="1"/>
</dbReference>
<evidence type="ECO:0000313" key="12">
    <source>
        <dbReference type="EMBL" id="KGP92599.1"/>
    </source>
</evidence>
<reference evidence="12 13" key="1">
    <citation type="submission" date="2013-08" db="EMBL/GenBank/DDBJ databases">
        <title>Genome of Pontibacillus chungwhensis.</title>
        <authorList>
            <person name="Wang Q."/>
            <person name="Wang G."/>
        </authorList>
    </citation>
    <scope>NUCLEOTIDE SEQUENCE [LARGE SCALE GENOMIC DNA]</scope>
    <source>
        <strain evidence="12 13">BH030062</strain>
    </source>
</reference>
<feature type="binding site" evidence="9">
    <location>
        <begin position="150"/>
        <end position="153"/>
    </location>
    <ligand>
        <name>substrate</name>
    </ligand>
</feature>
<dbReference type="PIRSF" id="PIRSF500134">
    <property type="entry name" value="UDPglc_DH_bac"/>
    <property type="match status" value="1"/>
</dbReference>
<feature type="binding site" evidence="10">
    <location>
        <position position="121"/>
    </location>
    <ligand>
        <name>NAD(+)</name>
        <dbReference type="ChEBI" id="CHEBI:57540"/>
    </ligand>
</feature>
<evidence type="ECO:0000256" key="8">
    <source>
        <dbReference type="PIRSR" id="PIRSR500134-1"/>
    </source>
</evidence>
<evidence type="ECO:0000256" key="5">
    <source>
        <dbReference type="ARBA" id="ARBA00023027"/>
    </source>
</evidence>
<dbReference type="GO" id="GO:0003979">
    <property type="term" value="F:UDP-glucose 6-dehydrogenase activity"/>
    <property type="evidence" value="ECO:0007669"/>
    <property type="project" value="UniProtKB-EC"/>
</dbReference>
<dbReference type="SUPFAM" id="SSF51735">
    <property type="entry name" value="NAD(P)-binding Rossmann-fold domains"/>
    <property type="match status" value="1"/>
</dbReference>
<feature type="active site" description="Nucleophile" evidence="8">
    <location>
        <position position="258"/>
    </location>
</feature>
<dbReference type="Proteomes" id="UP000030153">
    <property type="component" value="Unassembled WGS sequence"/>
</dbReference>
<proteinExistence type="inferred from homology"/>
<dbReference type="NCBIfam" id="TIGR03026">
    <property type="entry name" value="NDP-sugDHase"/>
    <property type="match status" value="1"/>
</dbReference>
<dbReference type="EMBL" id="AVBG01000002">
    <property type="protein sequence ID" value="KGP92599.1"/>
    <property type="molecule type" value="Genomic_DNA"/>
</dbReference>
<dbReference type="SUPFAM" id="SSF48179">
    <property type="entry name" value="6-phosphogluconate dehydrogenase C-terminal domain-like"/>
    <property type="match status" value="1"/>
</dbReference>
<accession>A0A0A2UXD0</accession>
<dbReference type="InterPro" id="IPR017476">
    <property type="entry name" value="UDP-Glc/GDP-Man"/>
</dbReference>
<dbReference type="RefSeq" id="WP_036780311.1">
    <property type="nucleotide sequence ID" value="NZ_AVBG01000002.1"/>
</dbReference>
<sequence>MKKIAVVGTGYVGLVTGVGLSHIGHEVTCLDIDPVKIDLLQKGRSPIYEESLEPMIQENQKQKRLSFTSEYEDIQDAEIVLIAVGTPQQQDGSANLTYIFQAAERIAKTINHDVTVVVKSTVPVGTCQRLRNYIQDRTPFSIRMVSNPEFLREGNALKDLFEGDRIVIGSGNPEATQQVMEMYSPFDIPMMTTDLASAELIKYASNAFLATKISFINEISSICEKVGANVEAVAKGMGMDRRIGSSFLQAGIGYGGSCFPKDTKALVQMAGNVEHQFDLLESVIHVNNKQQNKLVDQMKERCGSLVGKRITILGLAFKPGTDDLREAPSLVIIDRLLREGALITAYDPAAMPRAKELFPAVTFASNVKEALMGAELAAIVTEWEEIKELPLSHYEESMEEAILFDGRNCYSLEEVMEHNMEYYSVGRPAIGHTKSATLTHKA</sequence>
<evidence type="ECO:0000256" key="1">
    <source>
        <dbReference type="ARBA" id="ARBA00004701"/>
    </source>
</evidence>
<gene>
    <name evidence="12" type="ORF">N780_14540</name>
</gene>
<dbReference type="InterPro" id="IPR008927">
    <property type="entry name" value="6-PGluconate_DH-like_C_sf"/>
</dbReference>
<comment type="catalytic activity">
    <reaction evidence="6 7">
        <text>UDP-alpha-D-glucose + 2 NAD(+) + H2O = UDP-alpha-D-glucuronate + 2 NADH + 3 H(+)</text>
        <dbReference type="Rhea" id="RHEA:23596"/>
        <dbReference type="ChEBI" id="CHEBI:15377"/>
        <dbReference type="ChEBI" id="CHEBI:15378"/>
        <dbReference type="ChEBI" id="CHEBI:57540"/>
        <dbReference type="ChEBI" id="CHEBI:57945"/>
        <dbReference type="ChEBI" id="CHEBI:58052"/>
        <dbReference type="ChEBI" id="CHEBI:58885"/>
        <dbReference type="EC" id="1.1.1.22"/>
    </reaction>
</comment>
<evidence type="ECO:0000313" key="13">
    <source>
        <dbReference type="Proteomes" id="UP000030153"/>
    </source>
</evidence>
<feature type="binding site" evidence="10">
    <location>
        <position position="325"/>
    </location>
    <ligand>
        <name>NAD(+)</name>
        <dbReference type="ChEBI" id="CHEBI:57540"/>
    </ligand>
</feature>
<evidence type="ECO:0000256" key="7">
    <source>
        <dbReference type="PIRNR" id="PIRNR000124"/>
    </source>
</evidence>
<dbReference type="PANTHER" id="PTHR43750">
    <property type="entry name" value="UDP-GLUCOSE 6-DEHYDROGENASE TUAD"/>
    <property type="match status" value="1"/>
</dbReference>
<dbReference type="GO" id="GO:0006065">
    <property type="term" value="P:UDP-glucuronate biosynthetic process"/>
    <property type="evidence" value="ECO:0007669"/>
    <property type="project" value="UniProtKB-UniPathway"/>
</dbReference>
<dbReference type="AlphaFoldDB" id="A0A0A2UXD0"/>
<comment type="similarity">
    <text evidence="2 7">Belongs to the UDP-glucose/GDP-mannose dehydrogenase family.</text>
</comment>
<dbReference type="OrthoDB" id="9803238at2"/>
<feature type="binding site" evidence="10">
    <location>
        <position position="36"/>
    </location>
    <ligand>
        <name>NAD(+)</name>
        <dbReference type="ChEBI" id="CHEBI:57540"/>
    </ligand>
</feature>
<evidence type="ECO:0000256" key="10">
    <source>
        <dbReference type="PIRSR" id="PIRSR500134-3"/>
    </source>
</evidence>
<dbReference type="EC" id="1.1.1.22" evidence="3 7"/>
<feature type="binding site" evidence="10">
    <location>
        <position position="261"/>
    </location>
    <ligand>
        <name>NAD(+)</name>
        <dbReference type="ChEBI" id="CHEBI:57540"/>
    </ligand>
</feature>
<feature type="binding site" evidence="10">
    <location>
        <position position="86"/>
    </location>
    <ligand>
        <name>NAD(+)</name>
        <dbReference type="ChEBI" id="CHEBI:57540"/>
    </ligand>
</feature>
<evidence type="ECO:0000259" key="11">
    <source>
        <dbReference type="SMART" id="SM00984"/>
    </source>
</evidence>
<keyword evidence="4 7" id="KW-0560">Oxidoreductase</keyword>
<dbReference type="GO" id="GO:0000271">
    <property type="term" value="P:polysaccharide biosynthetic process"/>
    <property type="evidence" value="ECO:0007669"/>
    <property type="project" value="InterPro"/>
</dbReference>
<dbReference type="InterPro" id="IPR036291">
    <property type="entry name" value="NAD(P)-bd_dom_sf"/>
</dbReference>
<comment type="caution">
    <text evidence="12">The sequence shown here is derived from an EMBL/GenBank/DDBJ whole genome shotgun (WGS) entry which is preliminary data.</text>
</comment>
<dbReference type="Pfam" id="PF00984">
    <property type="entry name" value="UDPG_MGDP_dh"/>
    <property type="match status" value="1"/>
</dbReference>
<dbReference type="InterPro" id="IPR014026">
    <property type="entry name" value="UDP-Glc/GDP-Man_DH_dimer"/>
</dbReference>
<dbReference type="SMART" id="SM00984">
    <property type="entry name" value="UDPG_MGDP_dh_C"/>
    <property type="match status" value="1"/>
</dbReference>
<comment type="pathway">
    <text evidence="1">Nucleotide-sugar biosynthesis; UDP-alpha-D-glucuronate biosynthesis; UDP-alpha-D-glucuronate from UDP-alpha-D-glucose: step 1/1.</text>
</comment>
<dbReference type="STRING" id="1385513.N780_14540"/>
<dbReference type="UniPathway" id="UPA00038">
    <property type="reaction ID" value="UER00491"/>
</dbReference>
<evidence type="ECO:0000256" key="9">
    <source>
        <dbReference type="PIRSR" id="PIRSR500134-2"/>
    </source>
</evidence>
<feature type="binding site" evidence="10">
    <location>
        <position position="31"/>
    </location>
    <ligand>
        <name>NAD(+)</name>
        <dbReference type="ChEBI" id="CHEBI:57540"/>
    </ligand>
</feature>
<dbReference type="PIRSF" id="PIRSF000124">
    <property type="entry name" value="UDPglc_GDPman_dh"/>
    <property type="match status" value="1"/>
</dbReference>
<dbReference type="Pfam" id="PF03720">
    <property type="entry name" value="UDPG_MGDP_dh_C"/>
    <property type="match status" value="1"/>
</dbReference>
<dbReference type="InterPro" id="IPR036220">
    <property type="entry name" value="UDP-Glc/GDP-Man_DH_C_sf"/>
</dbReference>
<evidence type="ECO:0000256" key="2">
    <source>
        <dbReference type="ARBA" id="ARBA00006601"/>
    </source>
</evidence>
<evidence type="ECO:0000256" key="6">
    <source>
        <dbReference type="ARBA" id="ARBA00047473"/>
    </source>
</evidence>
<dbReference type="InterPro" id="IPR001732">
    <property type="entry name" value="UDP-Glc/GDP-Man_DH_N"/>
</dbReference>
<name>A0A0A2UXD0_9BACI</name>
<keyword evidence="5 7" id="KW-0520">NAD</keyword>
<dbReference type="Gene3D" id="3.40.50.720">
    <property type="entry name" value="NAD(P)-binding Rossmann-like Domain"/>
    <property type="match status" value="2"/>
</dbReference>
<dbReference type="eggNOG" id="COG1004">
    <property type="taxonomic scope" value="Bacteria"/>
</dbReference>
<feature type="binding site" evidence="9">
    <location>
        <position position="255"/>
    </location>
    <ligand>
        <name>substrate</name>
    </ligand>
</feature>
<feature type="domain" description="UDP-glucose/GDP-mannose dehydrogenase C-terminal" evidence="11">
    <location>
        <begin position="311"/>
        <end position="412"/>
    </location>
</feature>
<dbReference type="InterPro" id="IPR028357">
    <property type="entry name" value="UDPglc_DH_bac"/>
</dbReference>
<dbReference type="GO" id="GO:0051287">
    <property type="term" value="F:NAD binding"/>
    <property type="evidence" value="ECO:0007669"/>
    <property type="project" value="InterPro"/>
</dbReference>
<dbReference type="InterPro" id="IPR014027">
    <property type="entry name" value="UDP-Glc/GDP-Man_DH_C"/>
</dbReference>
<dbReference type="PANTHER" id="PTHR43750:SF4">
    <property type="entry name" value="UDP-GLUCOSE 6-DEHYDROGENASE YWQF"/>
    <property type="match status" value="1"/>
</dbReference>
<organism evidence="12 13">
    <name type="scientific">Pontibacillus chungwhensis BH030062</name>
    <dbReference type="NCBI Taxonomy" id="1385513"/>
    <lineage>
        <taxon>Bacteria</taxon>
        <taxon>Bacillati</taxon>
        <taxon>Bacillota</taxon>
        <taxon>Bacilli</taxon>
        <taxon>Bacillales</taxon>
        <taxon>Bacillaceae</taxon>
        <taxon>Pontibacillus</taxon>
    </lineage>
</organism>
<feature type="binding site" evidence="9">
    <location>
        <begin position="247"/>
        <end position="251"/>
    </location>
    <ligand>
        <name>substrate</name>
    </ligand>
</feature>
<feature type="binding site" evidence="10">
    <location>
        <position position="153"/>
    </location>
    <ligand>
        <name>NAD(+)</name>
        <dbReference type="ChEBI" id="CHEBI:57540"/>
    </ligand>
</feature>